<reference evidence="2 3" key="1">
    <citation type="journal article" date="2021" name="Comput. Struct. Biotechnol. J.">
        <title>De novo genome assembly of the potent medicinal plant Rehmannia glutinosa using nanopore technology.</title>
        <authorList>
            <person name="Ma L."/>
            <person name="Dong C."/>
            <person name="Song C."/>
            <person name="Wang X."/>
            <person name="Zheng X."/>
            <person name="Niu Y."/>
            <person name="Chen S."/>
            <person name="Feng W."/>
        </authorList>
    </citation>
    <scope>NUCLEOTIDE SEQUENCE [LARGE SCALE GENOMIC DNA]</scope>
    <source>
        <strain evidence="2">DH-2019</strain>
    </source>
</reference>
<sequence>MSNPLMASTRDDPLLLLSGHLPSSASSPIAVSDADSYLLDASQIGSASGSFQNDGFLGGGYDAGLISEAEYGFSRPDFRQGPLVGTVEMYERHVFLCYKNPQVWPPRIEAAEFDRLPRLLAAALAARKSDMKRECLSSFSFCLSLLSDSPNNMRLTHFDVDTFVEEVLVKDGEWLPGSPEALRGWYGYVMPEDVPLLLEQHIGKGEIVDFLWRGQMGLSEEDQKKSLEQRVLVYGGTNMDTSTKDSRETNEGNANTCVSQSDGTGCCQANGGFSCCQNPTSQEKKGDPEFTDVAANYTVEKKKSSKKQVSRNNSSKGTGPRKVCSMPTWYERWEREDTYAALAVIAAAVSVVFTYKCYKQLS</sequence>
<name>A0ABR0WQ40_REHGL</name>
<dbReference type="InterPro" id="IPR009737">
    <property type="entry name" value="Aim32/Apd1-like"/>
</dbReference>
<evidence type="ECO:0000256" key="1">
    <source>
        <dbReference type="SAM" id="MobiDB-lite"/>
    </source>
</evidence>
<dbReference type="Proteomes" id="UP001318860">
    <property type="component" value="Unassembled WGS sequence"/>
</dbReference>
<dbReference type="EMBL" id="JABTTQ020000009">
    <property type="protein sequence ID" value="KAK6149421.1"/>
    <property type="molecule type" value="Genomic_DNA"/>
</dbReference>
<dbReference type="PANTHER" id="PTHR31902">
    <property type="entry name" value="ACTIN PATCHES DISTAL PROTEIN 1"/>
    <property type="match status" value="1"/>
</dbReference>
<proteinExistence type="predicted"/>
<evidence type="ECO:0000313" key="3">
    <source>
        <dbReference type="Proteomes" id="UP001318860"/>
    </source>
</evidence>
<accession>A0ABR0WQ40</accession>
<keyword evidence="3" id="KW-1185">Reference proteome</keyword>
<dbReference type="Gene3D" id="3.40.30.10">
    <property type="entry name" value="Glutaredoxin"/>
    <property type="match status" value="1"/>
</dbReference>
<organism evidence="2 3">
    <name type="scientific">Rehmannia glutinosa</name>
    <name type="common">Chinese foxglove</name>
    <dbReference type="NCBI Taxonomy" id="99300"/>
    <lineage>
        <taxon>Eukaryota</taxon>
        <taxon>Viridiplantae</taxon>
        <taxon>Streptophyta</taxon>
        <taxon>Embryophyta</taxon>
        <taxon>Tracheophyta</taxon>
        <taxon>Spermatophyta</taxon>
        <taxon>Magnoliopsida</taxon>
        <taxon>eudicotyledons</taxon>
        <taxon>Gunneridae</taxon>
        <taxon>Pentapetalae</taxon>
        <taxon>asterids</taxon>
        <taxon>lamiids</taxon>
        <taxon>Lamiales</taxon>
        <taxon>Orobanchaceae</taxon>
        <taxon>Rehmannieae</taxon>
        <taxon>Rehmannia</taxon>
    </lineage>
</organism>
<comment type="caution">
    <text evidence="2">The sequence shown here is derived from an EMBL/GenBank/DDBJ whole genome shotgun (WGS) entry which is preliminary data.</text>
</comment>
<feature type="region of interest" description="Disordered" evidence="1">
    <location>
        <begin position="301"/>
        <end position="323"/>
    </location>
</feature>
<evidence type="ECO:0000313" key="2">
    <source>
        <dbReference type="EMBL" id="KAK6149421.1"/>
    </source>
</evidence>
<evidence type="ECO:0008006" key="4">
    <source>
        <dbReference type="Google" id="ProtNLM"/>
    </source>
</evidence>
<dbReference type="PANTHER" id="PTHR31902:SF14">
    <property type="entry name" value="ACTIN PATCHES DISTAL PROTEIN 1"/>
    <property type="match status" value="1"/>
</dbReference>
<gene>
    <name evidence="2" type="ORF">DH2020_016946</name>
</gene>
<protein>
    <recommendedName>
        <fullName evidence="4">Transmembrane protein</fullName>
    </recommendedName>
</protein>